<dbReference type="PANTHER" id="PTHR21708:SF30">
    <property type="entry name" value="2-DEHYDROPANTOATE 2-REDUCTASE-RELATED"/>
    <property type="match status" value="1"/>
</dbReference>
<feature type="domain" description="Ketopantoate reductase N-terminal" evidence="5">
    <location>
        <begin position="4"/>
        <end position="156"/>
    </location>
</feature>
<dbReference type="SUPFAM" id="SSF48179">
    <property type="entry name" value="6-phosphogluconate dehydrogenase C-terminal domain-like"/>
    <property type="match status" value="1"/>
</dbReference>
<dbReference type="InterPro" id="IPR013332">
    <property type="entry name" value="KPR_N"/>
</dbReference>
<dbReference type="Pfam" id="PF08546">
    <property type="entry name" value="ApbA_C"/>
    <property type="match status" value="1"/>
</dbReference>
<proteinExistence type="inferred from homology"/>
<dbReference type="Proteomes" id="UP000256328">
    <property type="component" value="Unassembled WGS sequence"/>
</dbReference>
<evidence type="ECO:0000313" key="8">
    <source>
        <dbReference type="Proteomes" id="UP000256328"/>
    </source>
</evidence>
<dbReference type="OrthoDB" id="3609at2759"/>
<protein>
    <recommendedName>
        <fullName evidence="4">2-dehydropantoate 2-reductase</fullName>
        <ecNumber evidence="4">1.1.1.169</ecNumber>
    </recommendedName>
    <alternativeName>
        <fullName evidence="4">Ketopantoate reductase</fullName>
    </alternativeName>
</protein>
<dbReference type="EC" id="1.1.1.169" evidence="4"/>
<dbReference type="AlphaFoldDB" id="A0A3D8SB63"/>
<sequence length="322" mass="35122">MLNICLIGSGGVGTIASLVLEKSGRARVTAVLRSNYEIVAQKGFEIDSIDHGKLPSWRPSRIVSSIAEAVQYGPYDFVVVTMKALPDVYSLPILIEPVVTKGVTGIVLIQNGLNIEIPLAEAFPENVTMSGVSMIGSRMTGNVVYHEDPDDSFMGPYIHSGLSREDQTEKARLFVEVYNAGGAAKCVLTDDITRARWRKLLWNGTFNTLCTLTRLDVGALQRGGGTESFLRPAMKEMLKIAKGAGYDFPAELVDEMIEGTPPTSPFKPSMLVDLEKGNPLELEVILGAPLRVARTLNLETPILGMVYEALKIVQWGILQQKN</sequence>
<keyword evidence="8" id="KW-1185">Reference proteome</keyword>
<comment type="caution">
    <text evidence="7">The sequence shown here is derived from an EMBL/GenBank/DDBJ whole genome shotgun (WGS) entry which is preliminary data.</text>
</comment>
<evidence type="ECO:0000256" key="4">
    <source>
        <dbReference type="RuleBase" id="RU362068"/>
    </source>
</evidence>
<reference evidence="7 8" key="1">
    <citation type="journal article" date="2018" name="IMA Fungus">
        <title>IMA Genome-F 9: Draft genome sequence of Annulohypoxylon stygium, Aspergillus mulundensis, Berkeleyomyces basicola (syn. Thielaviopsis basicola), Ceratocystis smalleyi, two Cercospora beticola strains, Coleophoma cylindrospora, Fusarium fracticaudum, Phialophora cf. hyalina, and Morchella septimelata.</title>
        <authorList>
            <person name="Wingfield B.D."/>
            <person name="Bills G.F."/>
            <person name="Dong Y."/>
            <person name="Huang W."/>
            <person name="Nel W.J."/>
            <person name="Swalarsk-Parry B.S."/>
            <person name="Vaghefi N."/>
            <person name="Wilken P.M."/>
            <person name="An Z."/>
            <person name="de Beer Z.W."/>
            <person name="De Vos L."/>
            <person name="Chen L."/>
            <person name="Duong T.A."/>
            <person name="Gao Y."/>
            <person name="Hammerbacher A."/>
            <person name="Kikkert J.R."/>
            <person name="Li Y."/>
            <person name="Li H."/>
            <person name="Li K."/>
            <person name="Li Q."/>
            <person name="Liu X."/>
            <person name="Ma X."/>
            <person name="Naidoo K."/>
            <person name="Pethybridge S.J."/>
            <person name="Sun J."/>
            <person name="Steenkamp E.T."/>
            <person name="van der Nest M.A."/>
            <person name="van Wyk S."/>
            <person name="Wingfield M.J."/>
            <person name="Xiong C."/>
            <person name="Yue Q."/>
            <person name="Zhang X."/>
        </authorList>
    </citation>
    <scope>NUCLEOTIDE SEQUENCE [LARGE SCALE GENOMIC DNA]</scope>
    <source>
        <strain evidence="7 8">BP5796</strain>
    </source>
</reference>
<dbReference type="GO" id="GO:0005737">
    <property type="term" value="C:cytoplasm"/>
    <property type="evidence" value="ECO:0007669"/>
    <property type="project" value="TreeGrafter"/>
</dbReference>
<dbReference type="InterPro" id="IPR036291">
    <property type="entry name" value="NAD(P)-bd_dom_sf"/>
</dbReference>
<dbReference type="GO" id="GO:0008677">
    <property type="term" value="F:2-dehydropantoate 2-reductase activity"/>
    <property type="evidence" value="ECO:0007669"/>
    <property type="project" value="UniProtKB-EC"/>
</dbReference>
<dbReference type="SUPFAM" id="SSF51735">
    <property type="entry name" value="NAD(P)-binding Rossmann-fold domains"/>
    <property type="match status" value="1"/>
</dbReference>
<accession>A0A3D8SB63</accession>
<evidence type="ECO:0000256" key="1">
    <source>
        <dbReference type="ARBA" id="ARBA00007870"/>
    </source>
</evidence>
<organism evidence="7 8">
    <name type="scientific">Coleophoma crateriformis</name>
    <dbReference type="NCBI Taxonomy" id="565419"/>
    <lineage>
        <taxon>Eukaryota</taxon>
        <taxon>Fungi</taxon>
        <taxon>Dikarya</taxon>
        <taxon>Ascomycota</taxon>
        <taxon>Pezizomycotina</taxon>
        <taxon>Leotiomycetes</taxon>
        <taxon>Helotiales</taxon>
        <taxon>Dermateaceae</taxon>
        <taxon>Coleophoma</taxon>
    </lineage>
</organism>
<dbReference type="Gene3D" id="1.10.1040.10">
    <property type="entry name" value="N-(1-d-carboxylethyl)-l-norvaline Dehydrogenase, domain 2"/>
    <property type="match status" value="1"/>
</dbReference>
<evidence type="ECO:0000259" key="5">
    <source>
        <dbReference type="Pfam" id="PF02558"/>
    </source>
</evidence>
<feature type="domain" description="Ketopantoate reductase C-terminal" evidence="6">
    <location>
        <begin position="191"/>
        <end position="313"/>
    </location>
</feature>
<comment type="similarity">
    <text evidence="1 4">Belongs to the ketopantoate reductase family.</text>
</comment>
<comment type="catalytic activity">
    <reaction evidence="4">
        <text>(R)-pantoate + NADP(+) = 2-dehydropantoate + NADPH + H(+)</text>
        <dbReference type="Rhea" id="RHEA:16233"/>
        <dbReference type="ChEBI" id="CHEBI:11561"/>
        <dbReference type="ChEBI" id="CHEBI:15378"/>
        <dbReference type="ChEBI" id="CHEBI:15980"/>
        <dbReference type="ChEBI" id="CHEBI:57783"/>
        <dbReference type="ChEBI" id="CHEBI:58349"/>
        <dbReference type="EC" id="1.1.1.169"/>
    </reaction>
</comment>
<gene>
    <name evidence="7" type="ORF">BP5796_05004</name>
</gene>
<dbReference type="GO" id="GO:0015940">
    <property type="term" value="P:pantothenate biosynthetic process"/>
    <property type="evidence" value="ECO:0007669"/>
    <property type="project" value="InterPro"/>
</dbReference>
<dbReference type="InterPro" id="IPR013752">
    <property type="entry name" value="KPA_reductase"/>
</dbReference>
<keyword evidence="3 4" id="KW-0560">Oxidoreductase</keyword>
<evidence type="ECO:0000256" key="3">
    <source>
        <dbReference type="ARBA" id="ARBA00023002"/>
    </source>
</evidence>
<dbReference type="InterPro" id="IPR008927">
    <property type="entry name" value="6-PGluconate_DH-like_C_sf"/>
</dbReference>
<comment type="function">
    <text evidence="4">Catalyzes the NADPH-dependent reduction of ketopantoate into pantoic acid.</text>
</comment>
<dbReference type="InterPro" id="IPR003710">
    <property type="entry name" value="ApbA"/>
</dbReference>
<evidence type="ECO:0000313" key="7">
    <source>
        <dbReference type="EMBL" id="RDW83513.1"/>
    </source>
</evidence>
<dbReference type="NCBIfam" id="TIGR00745">
    <property type="entry name" value="apbA_panE"/>
    <property type="match status" value="1"/>
</dbReference>
<evidence type="ECO:0000259" key="6">
    <source>
        <dbReference type="Pfam" id="PF08546"/>
    </source>
</evidence>
<keyword evidence="2 4" id="KW-0521">NADP</keyword>
<dbReference type="PANTHER" id="PTHR21708">
    <property type="entry name" value="PROBABLE 2-DEHYDROPANTOATE 2-REDUCTASE"/>
    <property type="match status" value="1"/>
</dbReference>
<dbReference type="InterPro" id="IPR013328">
    <property type="entry name" value="6PGD_dom2"/>
</dbReference>
<dbReference type="FunFam" id="1.10.1040.10:FF:000017">
    <property type="entry name" value="2-dehydropantoate 2-reductase"/>
    <property type="match status" value="1"/>
</dbReference>
<name>A0A3D8SB63_9HELO</name>
<dbReference type="InterPro" id="IPR051402">
    <property type="entry name" value="KPR-Related"/>
</dbReference>
<dbReference type="EMBL" id="PDLN01000006">
    <property type="protein sequence ID" value="RDW83513.1"/>
    <property type="molecule type" value="Genomic_DNA"/>
</dbReference>
<dbReference type="Pfam" id="PF02558">
    <property type="entry name" value="ApbA"/>
    <property type="match status" value="1"/>
</dbReference>
<dbReference type="Gene3D" id="3.40.50.720">
    <property type="entry name" value="NAD(P)-binding Rossmann-like Domain"/>
    <property type="match status" value="1"/>
</dbReference>
<evidence type="ECO:0000256" key="2">
    <source>
        <dbReference type="ARBA" id="ARBA00022857"/>
    </source>
</evidence>